<protein>
    <recommendedName>
        <fullName evidence="4">Secreted protein</fullName>
    </recommendedName>
</protein>
<dbReference type="RefSeq" id="WP_206579817.1">
    <property type="nucleotide sequence ID" value="NZ_JAFKCT010000010.1"/>
</dbReference>
<feature type="signal peptide" evidence="1">
    <location>
        <begin position="1"/>
        <end position="23"/>
    </location>
</feature>
<proteinExistence type="predicted"/>
<evidence type="ECO:0008006" key="4">
    <source>
        <dbReference type="Google" id="ProtNLM"/>
    </source>
</evidence>
<gene>
    <name evidence="2" type="ORF">J0A68_18945</name>
</gene>
<keyword evidence="1" id="KW-0732">Signal</keyword>
<accession>A0ABS3CBM5</accession>
<reference evidence="2 3" key="1">
    <citation type="submission" date="2021-03" db="EMBL/GenBank/DDBJ databases">
        <title>novel species isolated from a fishpond in China.</title>
        <authorList>
            <person name="Lu H."/>
            <person name="Cai Z."/>
        </authorList>
    </citation>
    <scope>NUCLEOTIDE SEQUENCE [LARGE SCALE GENOMIC DNA]</scope>
    <source>
        <strain evidence="2 3">H41</strain>
    </source>
</reference>
<sequence length="109" mass="11695">MKIFSLVLGIFVLLMAVVPCCSAEDTCAESECTGEELHGADEDFGHERPCSPFFSCGTCLGFVEAGGAVLPLGFPQEAFSQEYGVFKMAFSQAYFGVLLRPPAGPFGRR</sequence>
<keyword evidence="3" id="KW-1185">Reference proteome</keyword>
<evidence type="ECO:0000256" key="1">
    <source>
        <dbReference type="SAM" id="SignalP"/>
    </source>
</evidence>
<evidence type="ECO:0000313" key="2">
    <source>
        <dbReference type="EMBL" id="MBN7813039.1"/>
    </source>
</evidence>
<dbReference type="EMBL" id="JAFKCT010000010">
    <property type="protein sequence ID" value="MBN7813039.1"/>
    <property type="molecule type" value="Genomic_DNA"/>
</dbReference>
<feature type="chain" id="PRO_5045166751" description="Secreted protein" evidence="1">
    <location>
        <begin position="24"/>
        <end position="109"/>
    </location>
</feature>
<comment type="caution">
    <text evidence="2">The sequence shown here is derived from an EMBL/GenBank/DDBJ whole genome shotgun (WGS) entry which is preliminary data.</text>
</comment>
<evidence type="ECO:0000313" key="3">
    <source>
        <dbReference type="Proteomes" id="UP000664317"/>
    </source>
</evidence>
<dbReference type="Proteomes" id="UP000664317">
    <property type="component" value="Unassembled WGS sequence"/>
</dbReference>
<name>A0ABS3CBM5_9BACT</name>
<organism evidence="2 3">
    <name type="scientific">Algoriphagus oliviformis</name>
    <dbReference type="NCBI Taxonomy" id="2811231"/>
    <lineage>
        <taxon>Bacteria</taxon>
        <taxon>Pseudomonadati</taxon>
        <taxon>Bacteroidota</taxon>
        <taxon>Cytophagia</taxon>
        <taxon>Cytophagales</taxon>
        <taxon>Cyclobacteriaceae</taxon>
        <taxon>Algoriphagus</taxon>
    </lineage>
</organism>